<protein>
    <submittedName>
        <fullName evidence="1">Uncharacterized protein</fullName>
    </submittedName>
</protein>
<dbReference type="EMBL" id="BART01017441">
    <property type="protein sequence ID" value="GAG77747.1"/>
    <property type="molecule type" value="Genomic_DNA"/>
</dbReference>
<comment type="caution">
    <text evidence="1">The sequence shown here is derived from an EMBL/GenBank/DDBJ whole genome shotgun (WGS) entry which is preliminary data.</text>
</comment>
<proteinExistence type="predicted"/>
<sequence length="138" mass="14560">RGTSFLGTVYSASDDLLKSLDGELCEGGSEWKKKATITVPPIIVLYSTLRIKFDLKQAGGSGTALGIIYKNGEAAGVEKSTDLATYVKMSQDIVGFSADDTIELWVKNAGGGSSACIQNYRVYGLGVLIDGGEAPDWS</sequence>
<dbReference type="AlphaFoldDB" id="X1B8X2"/>
<evidence type="ECO:0000313" key="1">
    <source>
        <dbReference type="EMBL" id="GAG77747.1"/>
    </source>
</evidence>
<reference evidence="1" key="1">
    <citation type="journal article" date="2014" name="Front. Microbiol.">
        <title>High frequency of phylogenetically diverse reductive dehalogenase-homologous genes in deep subseafloor sedimentary metagenomes.</title>
        <authorList>
            <person name="Kawai M."/>
            <person name="Futagami T."/>
            <person name="Toyoda A."/>
            <person name="Takaki Y."/>
            <person name="Nishi S."/>
            <person name="Hori S."/>
            <person name="Arai W."/>
            <person name="Tsubouchi T."/>
            <person name="Morono Y."/>
            <person name="Uchiyama I."/>
            <person name="Ito T."/>
            <person name="Fujiyama A."/>
            <person name="Inagaki F."/>
            <person name="Takami H."/>
        </authorList>
    </citation>
    <scope>NUCLEOTIDE SEQUENCE</scope>
    <source>
        <strain evidence="1">Expedition CK06-06</strain>
    </source>
</reference>
<gene>
    <name evidence="1" type="ORF">S01H4_33198</name>
</gene>
<name>X1B8X2_9ZZZZ</name>
<organism evidence="1">
    <name type="scientific">marine sediment metagenome</name>
    <dbReference type="NCBI Taxonomy" id="412755"/>
    <lineage>
        <taxon>unclassified sequences</taxon>
        <taxon>metagenomes</taxon>
        <taxon>ecological metagenomes</taxon>
    </lineage>
</organism>
<feature type="non-terminal residue" evidence="1">
    <location>
        <position position="1"/>
    </location>
</feature>
<accession>X1B8X2</accession>